<evidence type="ECO:0000259" key="2">
    <source>
        <dbReference type="SMART" id="SM00306"/>
    </source>
</evidence>
<dbReference type="SMART" id="SM00306">
    <property type="entry name" value="HintN"/>
    <property type="match status" value="1"/>
</dbReference>
<dbReference type="SUPFAM" id="SSF51294">
    <property type="entry name" value="Hedgehog/intein (Hint) domain"/>
    <property type="match status" value="1"/>
</dbReference>
<dbReference type="Gene3D" id="2.170.16.10">
    <property type="entry name" value="Hedgehog/Intein (Hint) domain"/>
    <property type="match status" value="1"/>
</dbReference>
<dbReference type="Pfam" id="PF07591">
    <property type="entry name" value="PT-HINT"/>
    <property type="match status" value="1"/>
</dbReference>
<dbReference type="RefSeq" id="WP_213495220.1">
    <property type="nucleotide sequence ID" value="NZ_CP074694.1"/>
</dbReference>
<dbReference type="EMBL" id="CP074694">
    <property type="protein sequence ID" value="QVL31339.1"/>
    <property type="molecule type" value="Genomic_DNA"/>
</dbReference>
<feature type="domain" description="Hint" evidence="2">
    <location>
        <begin position="1320"/>
        <end position="1415"/>
    </location>
</feature>
<feature type="region of interest" description="Disordered" evidence="1">
    <location>
        <begin position="1"/>
        <end position="20"/>
    </location>
</feature>
<dbReference type="InterPro" id="IPR036844">
    <property type="entry name" value="Hint_dom_sf"/>
</dbReference>
<dbReference type="KEGG" id="tsph:KIH39_21200"/>
<dbReference type="CDD" id="cd00081">
    <property type="entry name" value="Hint"/>
    <property type="match status" value="1"/>
</dbReference>
<proteinExistence type="predicted"/>
<sequence>MPGKKSVTRKLTKWLSSSNSKKPLKAELIGTSFLKLEDRNQPGSVLNSFEMLPSFAFPSIFGDATANLSSFGGESNDLPGGGPSGSGGSGSEPLPGSGSNSESGAGSTGSDSGPGSSGSGSSTGGNGGSGSSGLPGYGGGSSGSNQQFTDAVYEQTVANALSQFGPLGDLFGENSQKMSPANLSTPQNISLEPPLPPAVNNNWSYSGQFQLSANDSSTGPTSSQLNSNLNPTPINVSQEISANNFKYSREIQFSGNRENESFLMSVIIDSTVSLGQVTTEAGTIVSTVWHKVGNQYLVNQQSALSSFNTIVPNDPNGNRSYVGFPAQGDITPNLDPRSYGLDQLQWDHIFRGDSVSYTYSGIYRGNYGDFSYYSNSSATSNWLDLTIDHPTGTNDQGLKSVVYTMYFGGSSSKDCIVSSQSSLLSQSASANRIPIRTGSAVTLPEQYTTNVSGTSFFERSYSWQNYGGHSYLTDSLDADNAIKNSTLDFRNQFSGGSGYQYYNSSICSIITNSIDITKVSRTDYSWLTNYASRNNYAGYVDYKLNYDSQNRPSGQVVQKMDSVDILDRDIYNCSVDYFSYDPLPNSGHYEYYSDNMKPIVYTNGNYQTTTYAKPVETASELASYVLNYGRIPDSDGRLFDTNTWYSTADTSYQTRTFDRRQNKFNQPGRTGKPYFGSSFESNVTRDDFYVEAKGVDDLWLKDGVSTREGNYLSQSINTYYGQGTPEQLPNDIDGSSAMYDWQQGESRGEFREKYLNSNGTSKLTSQYASDLHHSSGNGWNWGYTYGPKVPNVTNYYQYSSISDEIHTLDLNFAADGKKSGDYHDVVSGSLDEKYNETKIGNEPTYYEKVEANKVLSLNYPDANTTLNDSSLNEQYQFSLDDDEGHYTADKKNGNYQSKYKSNSRWDQRIERSSSVYANTLTNKYQGTINGSSTSDVDETGIVLNGIRTGAGELNATLKGTERYNQNKIERKVTPGENYSGDDKLSYFKEQKNGEKVEYQLKSDGSFQILLDTVNLDERTKSSQILDHKTITVNRPHSSDLPEGQKIETYKSQYDVDYHYTKEGKPDIGRFTKETTLDWTESSSTVMSNIYYASYIATLNSQRESNSRGKNYSFYSGWGDEENPTILSIKEKSFSVIYAKGQSTNLTFGSNITFYKFNQFSSVNIDREGVPAHGTGSQVETSAELITQTIYGTTTTTSNKPLCTTTTDLSWPQTTWFERNTNAIVNTAKIAFGLIEVIGGALTTFGTCGGGVVPGVFMMANGLDSIMTGVAGLLDGQSYGSAIGYAASQGLQKIGVPENVADVAGELLPIAMSMGSSALARACFAADTKLWTPTGYRPIQSIKAGEYVYSRNDADPNGPIEPKLVEETFSRLAVIFHLHVENQVIRTTGEHPFYAEGKGWVDAQELLIGDRVLGSKGEWLTIRDLLDTGEFETVYNMRIADHHTYFVGDESWGWEVWSHNKCQLHHFVMVALGSKVERGSSILTLIGSRTHIAIHRALSKHLETYSKYSPKFGKTFTMNPKKGQSGDFIRSVFSPSERIQALKDFYSTYRGGRYLKEFMIELDTTLKRGLFI</sequence>
<feature type="compositionally biased region" description="Gly residues" evidence="1">
    <location>
        <begin position="79"/>
        <end position="90"/>
    </location>
</feature>
<feature type="region of interest" description="Disordered" evidence="1">
    <location>
        <begin position="883"/>
        <end position="904"/>
    </location>
</feature>
<name>A0A8E6ESU0_9BACT</name>
<feature type="compositionally biased region" description="Low complexity" evidence="1">
    <location>
        <begin position="91"/>
        <end position="114"/>
    </location>
</feature>
<protein>
    <recommendedName>
        <fullName evidence="2">Hint domain-containing protein</fullName>
    </recommendedName>
</protein>
<feature type="region of interest" description="Disordered" evidence="1">
    <location>
        <begin position="171"/>
        <end position="193"/>
    </location>
</feature>
<reference evidence="3" key="1">
    <citation type="submission" date="2021-05" db="EMBL/GenBank/DDBJ databases">
        <title>Complete genome sequence of the cellulolytic planctomycete Telmatocola sphagniphila SP2T and characterization of the first cellulase from planctomycetes.</title>
        <authorList>
            <person name="Rakitin A.L."/>
            <person name="Beletsky A.V."/>
            <person name="Naumoff D.G."/>
            <person name="Kulichevskaya I.S."/>
            <person name="Mardanov A.V."/>
            <person name="Ravin N.V."/>
            <person name="Dedysh S.N."/>
        </authorList>
    </citation>
    <scope>NUCLEOTIDE SEQUENCE</scope>
    <source>
        <strain evidence="3">SP2T</strain>
    </source>
</reference>
<dbReference type="PROSITE" id="PS50817">
    <property type="entry name" value="INTEIN_N_TER"/>
    <property type="match status" value="1"/>
</dbReference>
<gene>
    <name evidence="3" type="ORF">KIH39_21200</name>
</gene>
<dbReference type="Proteomes" id="UP000676194">
    <property type="component" value="Chromosome"/>
</dbReference>
<evidence type="ECO:0000313" key="4">
    <source>
        <dbReference type="Proteomes" id="UP000676194"/>
    </source>
</evidence>
<evidence type="ECO:0000256" key="1">
    <source>
        <dbReference type="SAM" id="MobiDB-lite"/>
    </source>
</evidence>
<keyword evidence="4" id="KW-1185">Reference proteome</keyword>
<dbReference type="InterPro" id="IPR003587">
    <property type="entry name" value="Hint_dom_N"/>
</dbReference>
<feature type="region of interest" description="Disordered" evidence="1">
    <location>
        <begin position="66"/>
        <end position="146"/>
    </location>
</feature>
<feature type="compositionally biased region" description="Polar residues" evidence="1">
    <location>
        <begin position="173"/>
        <end position="190"/>
    </location>
</feature>
<feature type="compositionally biased region" description="Basic residues" evidence="1">
    <location>
        <begin position="1"/>
        <end position="12"/>
    </location>
</feature>
<evidence type="ECO:0000313" key="3">
    <source>
        <dbReference type="EMBL" id="QVL31339.1"/>
    </source>
</evidence>
<feature type="compositionally biased region" description="Polar residues" evidence="1">
    <location>
        <begin position="893"/>
        <end position="902"/>
    </location>
</feature>
<organism evidence="3 4">
    <name type="scientific">Telmatocola sphagniphila</name>
    <dbReference type="NCBI Taxonomy" id="1123043"/>
    <lineage>
        <taxon>Bacteria</taxon>
        <taxon>Pseudomonadati</taxon>
        <taxon>Planctomycetota</taxon>
        <taxon>Planctomycetia</taxon>
        <taxon>Gemmatales</taxon>
        <taxon>Gemmataceae</taxon>
    </lineage>
</organism>
<dbReference type="InterPro" id="IPR006141">
    <property type="entry name" value="Intein_N"/>
</dbReference>
<accession>A0A8E6ESU0</accession>
<feature type="compositionally biased region" description="Gly residues" evidence="1">
    <location>
        <begin position="115"/>
        <end position="142"/>
    </location>
</feature>
<dbReference type="GO" id="GO:0016539">
    <property type="term" value="P:intein-mediated protein splicing"/>
    <property type="evidence" value="ECO:0007669"/>
    <property type="project" value="InterPro"/>
</dbReference>